<evidence type="ECO:0000256" key="1">
    <source>
        <dbReference type="SAM" id="MobiDB-lite"/>
    </source>
</evidence>
<feature type="region of interest" description="Disordered" evidence="1">
    <location>
        <begin position="22"/>
        <end position="48"/>
    </location>
</feature>
<protein>
    <submittedName>
        <fullName evidence="2">Uncharacterized protein</fullName>
    </submittedName>
</protein>
<feature type="compositionally biased region" description="Basic and acidic residues" evidence="1">
    <location>
        <begin position="22"/>
        <end position="38"/>
    </location>
</feature>
<accession>A0ABP5KL92</accession>
<evidence type="ECO:0000313" key="3">
    <source>
        <dbReference type="Proteomes" id="UP001501020"/>
    </source>
</evidence>
<gene>
    <name evidence="2" type="ORF">GCM10009727_25090</name>
</gene>
<dbReference type="EMBL" id="BAAAMR010000017">
    <property type="protein sequence ID" value="GAA2132271.1"/>
    <property type="molecule type" value="Genomic_DNA"/>
</dbReference>
<dbReference type="Proteomes" id="UP001501020">
    <property type="component" value="Unassembled WGS sequence"/>
</dbReference>
<name>A0ABP5KL92_9ACTN</name>
<evidence type="ECO:0000313" key="2">
    <source>
        <dbReference type="EMBL" id="GAA2132271.1"/>
    </source>
</evidence>
<keyword evidence="3" id="KW-1185">Reference proteome</keyword>
<comment type="caution">
    <text evidence="2">The sequence shown here is derived from an EMBL/GenBank/DDBJ whole genome shotgun (WGS) entry which is preliminary data.</text>
</comment>
<sequence length="64" mass="6759">MHAAGVLVRGQLEARLEAVAHHPRVRGDPQDLEAHGADGDPGDVVGMDVTDQGTVRLSHEANAR</sequence>
<organism evidence="2 3">
    <name type="scientific">Actinomadura napierensis</name>
    <dbReference type="NCBI Taxonomy" id="267854"/>
    <lineage>
        <taxon>Bacteria</taxon>
        <taxon>Bacillati</taxon>
        <taxon>Actinomycetota</taxon>
        <taxon>Actinomycetes</taxon>
        <taxon>Streptosporangiales</taxon>
        <taxon>Thermomonosporaceae</taxon>
        <taxon>Actinomadura</taxon>
    </lineage>
</organism>
<reference evidence="3" key="1">
    <citation type="journal article" date="2019" name="Int. J. Syst. Evol. Microbiol.">
        <title>The Global Catalogue of Microorganisms (GCM) 10K type strain sequencing project: providing services to taxonomists for standard genome sequencing and annotation.</title>
        <authorList>
            <consortium name="The Broad Institute Genomics Platform"/>
            <consortium name="The Broad Institute Genome Sequencing Center for Infectious Disease"/>
            <person name="Wu L."/>
            <person name="Ma J."/>
        </authorList>
    </citation>
    <scope>NUCLEOTIDE SEQUENCE [LARGE SCALE GENOMIC DNA]</scope>
    <source>
        <strain evidence="3">JCM 13850</strain>
    </source>
</reference>
<proteinExistence type="predicted"/>